<gene>
    <name evidence="2" type="ordered locus">Rru_A0412</name>
</gene>
<evidence type="ECO:0000313" key="3">
    <source>
        <dbReference type="Proteomes" id="UP000001929"/>
    </source>
</evidence>
<evidence type="ECO:0000313" key="2">
    <source>
        <dbReference type="EMBL" id="ABC21217.1"/>
    </source>
</evidence>
<dbReference type="HOGENOM" id="CLU_073303_1_0_5"/>
<dbReference type="eggNOG" id="COG4241">
    <property type="taxonomic scope" value="Bacteria"/>
</dbReference>
<evidence type="ECO:0008006" key="4">
    <source>
        <dbReference type="Google" id="ProtNLM"/>
    </source>
</evidence>
<dbReference type="EMBL" id="CP000230">
    <property type="protein sequence ID" value="ABC21217.1"/>
    <property type="molecule type" value="Genomic_DNA"/>
</dbReference>
<reference evidence="2 3" key="1">
    <citation type="journal article" date="2011" name="Stand. Genomic Sci.">
        <title>Complete genome sequence of Rhodospirillum rubrum type strain (S1).</title>
        <authorList>
            <person name="Munk A.C."/>
            <person name="Copeland A."/>
            <person name="Lucas S."/>
            <person name="Lapidus A."/>
            <person name="Del Rio T.G."/>
            <person name="Barry K."/>
            <person name="Detter J.C."/>
            <person name="Hammon N."/>
            <person name="Israni S."/>
            <person name="Pitluck S."/>
            <person name="Brettin T."/>
            <person name="Bruce D."/>
            <person name="Han C."/>
            <person name="Tapia R."/>
            <person name="Gilna P."/>
            <person name="Schmutz J."/>
            <person name="Larimer F."/>
            <person name="Land M."/>
            <person name="Kyrpides N.C."/>
            <person name="Mavromatis K."/>
            <person name="Richardson P."/>
            <person name="Rohde M."/>
            <person name="Goker M."/>
            <person name="Klenk H.P."/>
            <person name="Zhang Y."/>
            <person name="Roberts G.P."/>
            <person name="Reslewic S."/>
            <person name="Schwartz D.C."/>
        </authorList>
    </citation>
    <scope>NUCLEOTIDE SEQUENCE [LARGE SCALE GENOMIC DNA]</scope>
    <source>
        <strain evidence="3">ATCC 11170 / ATH 1.1.1 / DSM 467 / LMG 4362 / NCIMB 8255 / S1</strain>
    </source>
</reference>
<feature type="transmembrane region" description="Helical" evidence="1">
    <location>
        <begin position="214"/>
        <end position="231"/>
    </location>
</feature>
<name>Q2RXC8_RHORT</name>
<dbReference type="EnsemblBacteria" id="ABC21217">
    <property type="protein sequence ID" value="ABC21217"/>
    <property type="gene ID" value="Rru_A0412"/>
</dbReference>
<feature type="transmembrane region" description="Helical" evidence="1">
    <location>
        <begin position="272"/>
        <end position="295"/>
    </location>
</feature>
<feature type="transmembrane region" description="Helical" evidence="1">
    <location>
        <begin position="238"/>
        <end position="260"/>
    </location>
</feature>
<dbReference type="AlphaFoldDB" id="Q2RXC8"/>
<feature type="transmembrane region" description="Helical" evidence="1">
    <location>
        <begin position="74"/>
        <end position="95"/>
    </location>
</feature>
<feature type="transmembrane region" description="Helical" evidence="1">
    <location>
        <begin position="170"/>
        <end position="194"/>
    </location>
</feature>
<sequence>MNRTLPQSALAGLAGGLLFAAFVYVPALGFLLLQISVAPLLVAGLRHGLAGILPAAGVALLVTAALMPGVVLPVYAVVDLLPAVLVSALALRVVAAPGGGSPLWYPPGRILAWVSLLGLALLALFALGIPAGQGGIEAVVSGAVREAVDGLLVETSPDLREQILAGVPTYLPGTFLASWISRVALCAVLAQWWVTKRGGAVRPTPVYGSLDLPPWLVGGFLICAAGALVLGGDAGYMAVNATMGLMVPLVFMGLVLVHAAARQLPHPGIGLIGFYMLFVLGSAVAIAAVAFAGLVEFAIRRRPSPGGA</sequence>
<dbReference type="STRING" id="269796.Rru_A0412"/>
<evidence type="ECO:0000256" key="1">
    <source>
        <dbReference type="SAM" id="Phobius"/>
    </source>
</evidence>
<feature type="transmembrane region" description="Helical" evidence="1">
    <location>
        <begin position="47"/>
        <end position="67"/>
    </location>
</feature>
<feature type="transmembrane region" description="Helical" evidence="1">
    <location>
        <begin position="110"/>
        <end position="129"/>
    </location>
</feature>
<dbReference type="KEGG" id="rru:Rru_A0412"/>
<keyword evidence="1" id="KW-0812">Transmembrane</keyword>
<keyword evidence="3" id="KW-1185">Reference proteome</keyword>
<organism evidence="2 3">
    <name type="scientific">Rhodospirillum rubrum (strain ATCC 11170 / ATH 1.1.1 / DSM 467 / LMG 4362 / NCIMB 8255 / S1)</name>
    <dbReference type="NCBI Taxonomy" id="269796"/>
    <lineage>
        <taxon>Bacteria</taxon>
        <taxon>Pseudomonadati</taxon>
        <taxon>Pseudomonadota</taxon>
        <taxon>Alphaproteobacteria</taxon>
        <taxon>Rhodospirillales</taxon>
        <taxon>Rhodospirillaceae</taxon>
        <taxon>Rhodospirillum</taxon>
    </lineage>
</organism>
<protein>
    <recommendedName>
        <fullName evidence="4">DUF2232 domain-containing protein</fullName>
    </recommendedName>
</protein>
<dbReference type="PATRIC" id="fig|269796.9.peg.468"/>
<dbReference type="RefSeq" id="WP_011388171.1">
    <property type="nucleotide sequence ID" value="NC_007643.1"/>
</dbReference>
<dbReference type="Proteomes" id="UP000001929">
    <property type="component" value="Chromosome"/>
</dbReference>
<keyword evidence="1" id="KW-0472">Membrane</keyword>
<proteinExistence type="predicted"/>
<keyword evidence="1" id="KW-1133">Transmembrane helix</keyword>
<feature type="transmembrane region" description="Helical" evidence="1">
    <location>
        <begin position="12"/>
        <end position="35"/>
    </location>
</feature>
<accession>Q2RXC8</accession>